<dbReference type="PROSITE" id="PS50887">
    <property type="entry name" value="GGDEF"/>
    <property type="match status" value="1"/>
</dbReference>
<keyword evidence="4" id="KW-0472">Membrane</keyword>
<dbReference type="SUPFAM" id="SSF55073">
    <property type="entry name" value="Nucleotide cyclase"/>
    <property type="match status" value="1"/>
</dbReference>
<dbReference type="InterPro" id="IPR013655">
    <property type="entry name" value="PAS_fold_3"/>
</dbReference>
<dbReference type="GO" id="GO:0005886">
    <property type="term" value="C:plasma membrane"/>
    <property type="evidence" value="ECO:0007669"/>
    <property type="project" value="TreeGrafter"/>
</dbReference>
<dbReference type="EMBL" id="FOOU01000013">
    <property type="protein sequence ID" value="SFG78402.1"/>
    <property type="molecule type" value="Genomic_DNA"/>
</dbReference>
<dbReference type="InterPro" id="IPR000160">
    <property type="entry name" value="GGDEF_dom"/>
</dbReference>
<comment type="cofactor">
    <cofactor evidence="1">
        <name>Mg(2+)</name>
        <dbReference type="ChEBI" id="CHEBI:18420"/>
    </cofactor>
</comment>
<dbReference type="FunFam" id="3.30.70.270:FF:000001">
    <property type="entry name" value="Diguanylate cyclase domain protein"/>
    <property type="match status" value="1"/>
</dbReference>
<evidence type="ECO:0000256" key="2">
    <source>
        <dbReference type="ARBA" id="ARBA00012528"/>
    </source>
</evidence>
<dbReference type="InterPro" id="IPR035965">
    <property type="entry name" value="PAS-like_dom_sf"/>
</dbReference>
<dbReference type="Pfam" id="PF00990">
    <property type="entry name" value="GGDEF"/>
    <property type="match status" value="1"/>
</dbReference>
<dbReference type="Gene3D" id="3.40.190.10">
    <property type="entry name" value="Periplasmic binding protein-like II"/>
    <property type="match status" value="2"/>
</dbReference>
<dbReference type="NCBIfam" id="TIGR00254">
    <property type="entry name" value="GGDEF"/>
    <property type="match status" value="1"/>
</dbReference>
<dbReference type="PROSITE" id="PS50113">
    <property type="entry name" value="PAC"/>
    <property type="match status" value="1"/>
</dbReference>
<evidence type="ECO:0000256" key="1">
    <source>
        <dbReference type="ARBA" id="ARBA00001946"/>
    </source>
</evidence>
<dbReference type="Gene3D" id="3.30.450.20">
    <property type="entry name" value="PAS domain"/>
    <property type="match status" value="1"/>
</dbReference>
<keyword evidence="4" id="KW-0812">Transmembrane</keyword>
<feature type="transmembrane region" description="Helical" evidence="4">
    <location>
        <begin position="346"/>
        <end position="367"/>
    </location>
</feature>
<evidence type="ECO:0000256" key="4">
    <source>
        <dbReference type="SAM" id="Phobius"/>
    </source>
</evidence>
<evidence type="ECO:0000259" key="6">
    <source>
        <dbReference type="PROSITE" id="PS50113"/>
    </source>
</evidence>
<dbReference type="InterPro" id="IPR000700">
    <property type="entry name" value="PAS-assoc_C"/>
</dbReference>
<feature type="domain" description="GGDEF" evidence="7">
    <location>
        <begin position="540"/>
        <end position="668"/>
    </location>
</feature>
<dbReference type="SUPFAM" id="SSF53850">
    <property type="entry name" value="Periplasmic binding protein-like II"/>
    <property type="match status" value="1"/>
</dbReference>
<dbReference type="CDD" id="cd00130">
    <property type="entry name" value="PAS"/>
    <property type="match status" value="1"/>
</dbReference>
<dbReference type="PANTHER" id="PTHR45138">
    <property type="entry name" value="REGULATORY COMPONENTS OF SENSORY TRANSDUCTION SYSTEM"/>
    <property type="match status" value="1"/>
</dbReference>
<evidence type="ECO:0000313" key="8">
    <source>
        <dbReference type="EMBL" id="SFG78402.1"/>
    </source>
</evidence>
<name>A0A1I2UMM2_9GAMM</name>
<dbReference type="EC" id="2.7.7.65" evidence="2"/>
<feature type="domain" description="PAC" evidence="6">
    <location>
        <begin position="460"/>
        <end position="512"/>
    </location>
</feature>
<dbReference type="InterPro" id="IPR000014">
    <property type="entry name" value="PAS"/>
</dbReference>
<dbReference type="InterPro" id="IPR043128">
    <property type="entry name" value="Rev_trsase/Diguanyl_cyclase"/>
</dbReference>
<reference evidence="9" key="1">
    <citation type="submission" date="2016-10" db="EMBL/GenBank/DDBJ databases">
        <authorList>
            <person name="Varghese N."/>
            <person name="Submissions S."/>
        </authorList>
    </citation>
    <scope>NUCLEOTIDE SEQUENCE [LARGE SCALE GENOMIC DNA]</scope>
    <source>
        <strain evidence="9">CGMCC 1.10971</strain>
    </source>
</reference>
<dbReference type="InterPro" id="IPR015168">
    <property type="entry name" value="SsuA/THI5"/>
</dbReference>
<dbReference type="AlphaFoldDB" id="A0A1I2UMM2"/>
<dbReference type="SMART" id="SM00267">
    <property type="entry name" value="GGDEF"/>
    <property type="match status" value="1"/>
</dbReference>
<proteinExistence type="predicted"/>
<dbReference type="STRING" id="1045558.SAMN05216175_113113"/>
<dbReference type="GO" id="GO:1902201">
    <property type="term" value="P:negative regulation of bacterial-type flagellum-dependent cell motility"/>
    <property type="evidence" value="ECO:0007669"/>
    <property type="project" value="TreeGrafter"/>
</dbReference>
<dbReference type="InterPro" id="IPR050469">
    <property type="entry name" value="Diguanylate_Cyclase"/>
</dbReference>
<evidence type="ECO:0000256" key="3">
    <source>
        <dbReference type="ARBA" id="ARBA00034247"/>
    </source>
</evidence>
<dbReference type="NCBIfam" id="TIGR00229">
    <property type="entry name" value="sensory_box"/>
    <property type="match status" value="1"/>
</dbReference>
<feature type="domain" description="PAS" evidence="5">
    <location>
        <begin position="408"/>
        <end position="457"/>
    </location>
</feature>
<dbReference type="GO" id="GO:0043709">
    <property type="term" value="P:cell adhesion involved in single-species biofilm formation"/>
    <property type="evidence" value="ECO:0007669"/>
    <property type="project" value="TreeGrafter"/>
</dbReference>
<protein>
    <recommendedName>
        <fullName evidence="2">diguanylate cyclase</fullName>
        <ecNumber evidence="2">2.7.7.65</ecNumber>
    </recommendedName>
</protein>
<gene>
    <name evidence="8" type="ORF">SAMN05216175_113113</name>
</gene>
<comment type="catalytic activity">
    <reaction evidence="3">
        <text>2 GTP = 3',3'-c-di-GMP + 2 diphosphate</text>
        <dbReference type="Rhea" id="RHEA:24898"/>
        <dbReference type="ChEBI" id="CHEBI:33019"/>
        <dbReference type="ChEBI" id="CHEBI:37565"/>
        <dbReference type="ChEBI" id="CHEBI:58805"/>
        <dbReference type="EC" id="2.7.7.65"/>
    </reaction>
</comment>
<dbReference type="PROSITE" id="PS50112">
    <property type="entry name" value="PAS"/>
    <property type="match status" value="1"/>
</dbReference>
<dbReference type="Proteomes" id="UP000198623">
    <property type="component" value="Unassembled WGS sequence"/>
</dbReference>
<evidence type="ECO:0000259" key="7">
    <source>
        <dbReference type="PROSITE" id="PS50887"/>
    </source>
</evidence>
<dbReference type="Gene3D" id="3.30.70.270">
    <property type="match status" value="1"/>
</dbReference>
<dbReference type="OrthoDB" id="9180959at2"/>
<dbReference type="Pfam" id="PF09084">
    <property type="entry name" value="NMT1"/>
    <property type="match status" value="1"/>
</dbReference>
<dbReference type="CDD" id="cd01949">
    <property type="entry name" value="GGDEF"/>
    <property type="match status" value="1"/>
</dbReference>
<accession>A0A1I2UMM2</accession>
<dbReference type="SUPFAM" id="SSF55785">
    <property type="entry name" value="PYP-like sensor domain (PAS domain)"/>
    <property type="match status" value="1"/>
</dbReference>
<evidence type="ECO:0000313" key="9">
    <source>
        <dbReference type="Proteomes" id="UP000198623"/>
    </source>
</evidence>
<dbReference type="GO" id="GO:0052621">
    <property type="term" value="F:diguanylate cyclase activity"/>
    <property type="evidence" value="ECO:0007669"/>
    <property type="project" value="UniProtKB-EC"/>
</dbReference>
<sequence length="668" mass="75757">MPLTLVLLKADIKAFCRVLICNLNPGLSITLLLCLITFSPAALAADKVVLQLKWKHQFQFAGFYAALKEGYFAEEGIDVDIREVDTERSATDIVLSGDAHFGIADSSLVLSRLEGRPLVVVAAIFQHSPMVLITLESSGILSPLELKNKKIMYQRNIDDAVLLAMFTELGLTDEDHTHIAHSFRDDALISGDIDAMSAYITDQPFYFKERGIPINILSPANYGIDFYGDMIFVEESYLRENKEQVLAFRRASLKGWLYAIGHQEEMVDWILNNLKTDKSREHLLYEAERTARLIQPELVELGYFSANRFLRIADIYKSLGLAPINGEIEGIDYVTYYAGEDAHLRWIYSSILVLVTLSILALVLWVINQRLKREVVLRTLKFEEANYSLTRYLQMLNKYVVSCSITKDGIISEVSKAYCDLSGYSSDELVGKPHSMFRHPEVPTDVYRTIWRTIKQNKVWSGELLHRNKLGYDYWVSSEIEPHRDMYGTVIGYTEVSADITDQKKIESMSLTDSLTGLANRRQLDDAFQQSSALAKRYTRPLSIVIFDIDYFKTVNDTYGHLAGDKVLKSIADVLGSTTRRGDIRGRWGGDEFVLIFPETDINNAQRVAETVRIAVCDIVIDGLPRQHCSFGVAQWDNAENLDKLLERADSALYRAKEKGRNRVEVCL</sequence>
<keyword evidence="4" id="KW-1133">Transmembrane helix</keyword>
<dbReference type="PANTHER" id="PTHR45138:SF9">
    <property type="entry name" value="DIGUANYLATE CYCLASE DGCM-RELATED"/>
    <property type="match status" value="1"/>
</dbReference>
<dbReference type="InterPro" id="IPR029787">
    <property type="entry name" value="Nucleotide_cyclase"/>
</dbReference>
<keyword evidence="9" id="KW-1185">Reference proteome</keyword>
<organism evidence="8 9">
    <name type="scientific">Neptunomonas qingdaonensis</name>
    <dbReference type="NCBI Taxonomy" id="1045558"/>
    <lineage>
        <taxon>Bacteria</taxon>
        <taxon>Pseudomonadati</taxon>
        <taxon>Pseudomonadota</taxon>
        <taxon>Gammaproteobacteria</taxon>
        <taxon>Oceanospirillales</taxon>
        <taxon>Oceanospirillaceae</taxon>
        <taxon>Neptunomonas</taxon>
    </lineage>
</organism>
<dbReference type="Pfam" id="PF08447">
    <property type="entry name" value="PAS_3"/>
    <property type="match status" value="1"/>
</dbReference>
<evidence type="ECO:0000259" key="5">
    <source>
        <dbReference type="PROSITE" id="PS50112"/>
    </source>
</evidence>